<proteinExistence type="predicted"/>
<dbReference type="GO" id="GO:0009055">
    <property type="term" value="F:electron transfer activity"/>
    <property type="evidence" value="ECO:0007669"/>
    <property type="project" value="InterPro"/>
</dbReference>
<feature type="domain" description="Cytochrome c" evidence="5">
    <location>
        <begin position="870"/>
        <end position="1002"/>
    </location>
</feature>
<dbReference type="InterPro" id="IPR009056">
    <property type="entry name" value="Cyt_c-like_dom"/>
</dbReference>
<dbReference type="InterPro" id="IPR011042">
    <property type="entry name" value="6-blade_b-propeller_TolB-like"/>
</dbReference>
<dbReference type="SUPFAM" id="SSF50952">
    <property type="entry name" value="Soluble quinoprotein glucose dehydrogenase"/>
    <property type="match status" value="1"/>
</dbReference>
<dbReference type="SUPFAM" id="SSF46626">
    <property type="entry name" value="Cytochrome c"/>
    <property type="match status" value="1"/>
</dbReference>
<organism evidence="6 7">
    <name type="scientific">Neorhodopirellula pilleata</name>
    <dbReference type="NCBI Taxonomy" id="2714738"/>
    <lineage>
        <taxon>Bacteria</taxon>
        <taxon>Pseudomonadati</taxon>
        <taxon>Planctomycetota</taxon>
        <taxon>Planctomycetia</taxon>
        <taxon>Pirellulales</taxon>
        <taxon>Pirellulaceae</taxon>
        <taxon>Neorhodopirellula</taxon>
    </lineage>
</organism>
<keyword evidence="7" id="KW-1185">Reference proteome</keyword>
<dbReference type="GO" id="GO:0046872">
    <property type="term" value="F:metal ion binding"/>
    <property type="evidence" value="ECO:0007669"/>
    <property type="project" value="UniProtKB-KW"/>
</dbReference>
<comment type="caution">
    <text evidence="6">The sequence shown here is derived from an EMBL/GenBank/DDBJ whole genome shotgun (WGS) entry which is preliminary data.</text>
</comment>
<keyword evidence="1 4" id="KW-0349">Heme</keyword>
<reference evidence="6 7" key="1">
    <citation type="submission" date="2019-02" db="EMBL/GenBank/DDBJ databases">
        <title>Deep-cultivation of Planctomycetes and their phenomic and genomic characterization uncovers novel biology.</title>
        <authorList>
            <person name="Wiegand S."/>
            <person name="Jogler M."/>
            <person name="Boedeker C."/>
            <person name="Pinto D."/>
            <person name="Vollmers J."/>
            <person name="Rivas-Marin E."/>
            <person name="Kohn T."/>
            <person name="Peeters S.H."/>
            <person name="Heuer A."/>
            <person name="Rast P."/>
            <person name="Oberbeckmann S."/>
            <person name="Bunk B."/>
            <person name="Jeske O."/>
            <person name="Meyerdierks A."/>
            <person name="Storesund J.E."/>
            <person name="Kallscheuer N."/>
            <person name="Luecker S."/>
            <person name="Lage O.M."/>
            <person name="Pohl T."/>
            <person name="Merkel B.J."/>
            <person name="Hornburger P."/>
            <person name="Mueller R.-W."/>
            <person name="Bruemmer F."/>
            <person name="Labrenz M."/>
            <person name="Spormann A.M."/>
            <person name="Op Den Camp H."/>
            <person name="Overmann J."/>
            <person name="Amann R."/>
            <person name="Jetten M.S.M."/>
            <person name="Mascher T."/>
            <person name="Medema M.H."/>
            <person name="Devos D.P."/>
            <person name="Kaster A.-K."/>
            <person name="Ovreas L."/>
            <person name="Rohde M."/>
            <person name="Galperin M.Y."/>
            <person name="Jogler C."/>
        </authorList>
    </citation>
    <scope>NUCLEOTIDE SEQUENCE [LARGE SCALE GENOMIC DNA]</scope>
    <source>
        <strain evidence="6 7">Pla100</strain>
    </source>
</reference>
<dbReference type="OrthoDB" id="225269at2"/>
<dbReference type="SUPFAM" id="SSF48371">
    <property type="entry name" value="ARM repeat"/>
    <property type="match status" value="1"/>
</dbReference>
<evidence type="ECO:0000256" key="1">
    <source>
        <dbReference type="ARBA" id="ARBA00022617"/>
    </source>
</evidence>
<dbReference type="NCBIfam" id="TIGR02603">
    <property type="entry name" value="CxxCH_TIGR02603"/>
    <property type="match status" value="1"/>
</dbReference>
<dbReference type="Pfam" id="PF23500">
    <property type="entry name" value="DUF7133"/>
    <property type="match status" value="1"/>
</dbReference>
<dbReference type="AlphaFoldDB" id="A0A5C6AVY9"/>
<gene>
    <name evidence="6" type="ORF">Pla100_05860</name>
</gene>
<dbReference type="Gene3D" id="1.10.760.10">
    <property type="entry name" value="Cytochrome c-like domain"/>
    <property type="match status" value="1"/>
</dbReference>
<evidence type="ECO:0000256" key="4">
    <source>
        <dbReference type="PROSITE-ProRule" id="PRU00433"/>
    </source>
</evidence>
<dbReference type="InterPro" id="IPR016024">
    <property type="entry name" value="ARM-type_fold"/>
</dbReference>
<keyword evidence="2 4" id="KW-0479">Metal-binding</keyword>
<evidence type="ECO:0000313" key="7">
    <source>
        <dbReference type="Proteomes" id="UP000316213"/>
    </source>
</evidence>
<evidence type="ECO:0000259" key="5">
    <source>
        <dbReference type="PROSITE" id="PS51007"/>
    </source>
</evidence>
<evidence type="ECO:0000313" key="6">
    <source>
        <dbReference type="EMBL" id="TWU03657.1"/>
    </source>
</evidence>
<dbReference type="InterPro" id="IPR011989">
    <property type="entry name" value="ARM-like"/>
</dbReference>
<protein>
    <submittedName>
        <fullName evidence="6">Cytochrome c</fullName>
    </submittedName>
</protein>
<sequence>MIDNSKCSTVMLHRILAGATAVLLIVMPIGKVPCACSDDFVPVNTQPHDESPLSPNEAIQQLTVPPGFEITLAAAEPEVQQPIAITYDDRGRLWVAESYSYNGSKFTDEPHDRILIFEDTTGNGVLDRRTVFCDGLTHLTGLEIGFGGVWITAPPHLSFIPDKNLDDVPDGDPIVHLDGWSLKAEHNSVNGLDWGPDGWLYGRHGIKQPSRVGRPGTPAEQRVELSCCIWRYHPIEHQFEVVADGTINPWGLDFDEHGEGFLTTSVVDHLWHLIPGAHYERWKDRGTHPDPYAYELMSATCDHLHWASGQFDKQSRVAAGNLDHGGGHSHCDAMIYLGGRWPSQYHGALMMSNIHGRRINCDRLLLDEIGYRGIHEKDFLVANDPWFRAVSMEYGPDGDVHLTDWSDNGECHDRDGVHRTSGRIYKISWGSPRRVSVDLQNASDERLVEYQTHHNEWFVRHARRILQERAAAGNDMSHADEMLRQMFQESDHSVVQLRAIWALHAINRFDESWLNELLINPNEHVRCWALRLILEKDTVSQSTLHEIESLAKRDRSGLVQLTLASSMQRIPVGKRWPTLLPVAERSDRWQSDNLQRMIWYALEPEVASDPAAALNRLDHVSSVIRRWIARRITEMPGDEFELIFDKLDRTHRSEIMADLLEGFNQSSAELKTLSSESIATIERLIRHPNADVRLVAVTTGASVGGERTIQEFRTLLHDSATGLETAQGILSGMVRRDVNGLQDDLKRLFTSGRLVVPALQAAATLKASSLVQSVLDRYPHFDDAEKSAAIDFLTSRKPNAKRLLDAIEQKTIPPSALSAEQARQVRAFNDVDLTKRLEKLWGSIRPSPEDRLTQIHQWEQKLTTVALEQTDLTRGRYLFKQHCGNCHRLFGEGETIGPDLTGSNRGSLHYLLSNVIDPSASVPIDFRLAVVLTLDGRVVTGILAGRSASGLTIKTARETVNLPDDEIESFDLLPQSMMPDGLLDPLSDREVRDLFAWLMQDAKIEKPSSK</sequence>
<accession>A0A5C6AVY9</accession>
<name>A0A5C6AVY9_9BACT</name>
<dbReference type="PROSITE" id="PS51007">
    <property type="entry name" value="CYTC"/>
    <property type="match status" value="1"/>
</dbReference>
<dbReference type="InterPro" id="IPR011041">
    <property type="entry name" value="Quinoprot_gluc/sorb_DH_b-prop"/>
</dbReference>
<dbReference type="InterPro" id="IPR013427">
    <property type="entry name" value="Haem-bd_dom_put"/>
</dbReference>
<evidence type="ECO:0000256" key="3">
    <source>
        <dbReference type="ARBA" id="ARBA00023004"/>
    </source>
</evidence>
<dbReference type="PANTHER" id="PTHR33546">
    <property type="entry name" value="LARGE, MULTIFUNCTIONAL SECRETED PROTEIN-RELATED"/>
    <property type="match status" value="1"/>
</dbReference>
<dbReference type="InterPro" id="IPR013428">
    <property type="entry name" value="Membrane-bound_put_N"/>
</dbReference>
<evidence type="ECO:0000256" key="2">
    <source>
        <dbReference type="ARBA" id="ARBA00022723"/>
    </source>
</evidence>
<dbReference type="InterPro" id="IPR036909">
    <property type="entry name" value="Cyt_c-like_dom_sf"/>
</dbReference>
<dbReference type="GO" id="GO:0020037">
    <property type="term" value="F:heme binding"/>
    <property type="evidence" value="ECO:0007669"/>
    <property type="project" value="InterPro"/>
</dbReference>
<keyword evidence="3 4" id="KW-0408">Iron</keyword>
<dbReference type="NCBIfam" id="TIGR02604">
    <property type="entry name" value="Piru_Ver_Nterm"/>
    <property type="match status" value="1"/>
</dbReference>
<dbReference type="Gene3D" id="1.25.10.10">
    <property type="entry name" value="Leucine-rich Repeat Variant"/>
    <property type="match status" value="1"/>
</dbReference>
<dbReference type="InterPro" id="IPR055557">
    <property type="entry name" value="DUF7133"/>
</dbReference>
<dbReference type="Gene3D" id="2.120.10.30">
    <property type="entry name" value="TolB, C-terminal domain"/>
    <property type="match status" value="1"/>
</dbReference>
<dbReference type="EMBL" id="SJPM01000001">
    <property type="protein sequence ID" value="TWU03657.1"/>
    <property type="molecule type" value="Genomic_DNA"/>
</dbReference>
<dbReference type="Proteomes" id="UP000316213">
    <property type="component" value="Unassembled WGS sequence"/>
</dbReference>
<dbReference type="PANTHER" id="PTHR33546:SF1">
    <property type="entry name" value="LARGE, MULTIFUNCTIONAL SECRETED PROTEIN"/>
    <property type="match status" value="1"/>
</dbReference>